<keyword evidence="5 7" id="KW-0328">Glycosyltransferase</keyword>
<dbReference type="InterPro" id="IPR029057">
    <property type="entry name" value="PRTase-like"/>
</dbReference>
<dbReference type="GO" id="GO:0003723">
    <property type="term" value="F:RNA binding"/>
    <property type="evidence" value="ECO:0007669"/>
    <property type="project" value="UniProtKB-UniRule"/>
</dbReference>
<dbReference type="Proteomes" id="UP000184088">
    <property type="component" value="Unassembled WGS sequence"/>
</dbReference>
<dbReference type="CDD" id="cd06223">
    <property type="entry name" value="PRTases_typeI"/>
    <property type="match status" value="1"/>
</dbReference>
<organism evidence="7 8">
    <name type="scientific">Caldanaerobius fijiensis DSM 17918</name>
    <dbReference type="NCBI Taxonomy" id="1121256"/>
    <lineage>
        <taxon>Bacteria</taxon>
        <taxon>Bacillati</taxon>
        <taxon>Bacillota</taxon>
        <taxon>Clostridia</taxon>
        <taxon>Thermoanaerobacterales</taxon>
        <taxon>Thermoanaerobacteraceae</taxon>
        <taxon>Caldanaerobius</taxon>
    </lineage>
</organism>
<evidence type="ECO:0000256" key="3">
    <source>
        <dbReference type="ARBA" id="ARBA00023015"/>
    </source>
</evidence>
<dbReference type="InterPro" id="IPR023050">
    <property type="entry name" value="PyrR"/>
</dbReference>
<comment type="function">
    <text evidence="5">Also displays a weak uracil phosphoribosyltransferase activity which is not physiologically significant.</text>
</comment>
<dbReference type="PANTHER" id="PTHR11608:SF0">
    <property type="entry name" value="BIFUNCTIONAL PROTEIN PYRR"/>
    <property type="match status" value="1"/>
</dbReference>
<protein>
    <recommendedName>
        <fullName evidence="5">Bifunctional protein PyrR</fullName>
    </recommendedName>
    <domain>
        <recommendedName>
            <fullName evidence="5">Pyrimidine operon regulatory protein</fullName>
        </recommendedName>
    </domain>
    <domain>
        <recommendedName>
            <fullName evidence="5">Uracil phosphoribosyltransferase</fullName>
            <shortName evidence="5">UPRTase</shortName>
            <ecNumber evidence="5">2.4.2.9</ecNumber>
        </recommendedName>
    </domain>
</protein>
<evidence type="ECO:0000256" key="5">
    <source>
        <dbReference type="HAMAP-Rule" id="MF_01219"/>
    </source>
</evidence>
<accession>A0A1M4TSC8</accession>
<dbReference type="STRING" id="1121256.SAMN02746089_00287"/>
<evidence type="ECO:0000313" key="8">
    <source>
        <dbReference type="Proteomes" id="UP000184088"/>
    </source>
</evidence>
<dbReference type="HAMAP" id="MF_01219">
    <property type="entry name" value="PyrR"/>
    <property type="match status" value="1"/>
</dbReference>
<dbReference type="InterPro" id="IPR050137">
    <property type="entry name" value="PyrR_bifunctional"/>
</dbReference>
<keyword evidence="8" id="KW-1185">Reference proteome</keyword>
<dbReference type="NCBIfam" id="NF003548">
    <property type="entry name" value="PRK05205.1-4"/>
    <property type="match status" value="1"/>
</dbReference>
<dbReference type="EMBL" id="FQVH01000002">
    <property type="protein sequence ID" value="SHE47207.1"/>
    <property type="molecule type" value="Genomic_DNA"/>
</dbReference>
<comment type="function">
    <text evidence="5">Regulates transcriptional attenuation of the pyrimidine nucleotide (pyr) operon by binding in a uridine-dependent manner to specific sites on pyr mRNA. This disrupts an antiterminator hairpin in the RNA and favors formation of a downstream transcription terminator, leading to a reduced expression of downstream genes.</text>
</comment>
<dbReference type="NCBIfam" id="NF003549">
    <property type="entry name" value="PRK05205.1-5"/>
    <property type="match status" value="1"/>
</dbReference>
<reference evidence="7 8" key="1">
    <citation type="submission" date="2016-11" db="EMBL/GenBank/DDBJ databases">
        <authorList>
            <person name="Jaros S."/>
            <person name="Januszkiewicz K."/>
            <person name="Wedrychowicz H."/>
        </authorList>
    </citation>
    <scope>NUCLEOTIDE SEQUENCE [LARGE SCALE GENOMIC DNA]</scope>
    <source>
        <strain evidence="7 8">DSM 17918</strain>
    </source>
</reference>
<evidence type="ECO:0000256" key="1">
    <source>
        <dbReference type="ARBA" id="ARBA00005565"/>
    </source>
</evidence>
<sequence>MKIKAEIMDENAIKRALVRIAHEIIERNKGVEDLVLIGIKTRGVPLAERIAKEIAKIEGKNVPVGELDITLYRDDLSALAEQPIVSKPNLPFDVKGKICVLVDDVLYTGRTVRAAMDAIIRLGRPKAIQLAILIDRGHRELPIKADFVGKNVPTSRAEVISVRVVEVDKENKVFIME</sequence>
<dbReference type="RefSeq" id="WP_073341315.1">
    <property type="nucleotide sequence ID" value="NZ_FQVH01000002.1"/>
</dbReference>
<dbReference type="AlphaFoldDB" id="A0A1M4TSC8"/>
<dbReference type="EC" id="2.4.2.9" evidence="5"/>
<dbReference type="Gene3D" id="3.40.50.2020">
    <property type="match status" value="1"/>
</dbReference>
<dbReference type="OrthoDB" id="9802227at2"/>
<dbReference type="PANTHER" id="PTHR11608">
    <property type="entry name" value="BIFUNCTIONAL PROTEIN PYRR"/>
    <property type="match status" value="1"/>
</dbReference>
<dbReference type="GO" id="GO:0006353">
    <property type="term" value="P:DNA-templated transcription termination"/>
    <property type="evidence" value="ECO:0007669"/>
    <property type="project" value="UniProtKB-UniRule"/>
</dbReference>
<keyword evidence="5 7" id="KW-0808">Transferase</keyword>
<dbReference type="SUPFAM" id="SSF53271">
    <property type="entry name" value="PRTase-like"/>
    <property type="match status" value="1"/>
</dbReference>
<keyword evidence="5" id="KW-0694">RNA-binding</keyword>
<feature type="domain" description="Phosphoribosyltransferase" evidence="6">
    <location>
        <begin position="6"/>
        <end position="151"/>
    </location>
</feature>
<evidence type="ECO:0000259" key="6">
    <source>
        <dbReference type="Pfam" id="PF00156"/>
    </source>
</evidence>
<gene>
    <name evidence="5" type="primary">pyrR</name>
    <name evidence="7" type="ORF">SAMN02746089_00287</name>
</gene>
<name>A0A1M4TSC8_9THEO</name>
<dbReference type="Pfam" id="PF00156">
    <property type="entry name" value="Pribosyltran"/>
    <property type="match status" value="1"/>
</dbReference>
<keyword evidence="4 5" id="KW-0804">Transcription</keyword>
<dbReference type="FunFam" id="3.40.50.2020:FF:000020">
    <property type="entry name" value="Bifunctional protein PyrR"/>
    <property type="match status" value="1"/>
</dbReference>
<evidence type="ECO:0000313" key="7">
    <source>
        <dbReference type="EMBL" id="SHE47207.1"/>
    </source>
</evidence>
<keyword evidence="3 5" id="KW-0805">Transcription regulation</keyword>
<dbReference type="GO" id="GO:0004845">
    <property type="term" value="F:uracil phosphoribosyltransferase activity"/>
    <property type="evidence" value="ECO:0007669"/>
    <property type="project" value="UniProtKB-UniRule"/>
</dbReference>
<keyword evidence="2 5" id="KW-0806">Transcription termination</keyword>
<comment type="similarity">
    <text evidence="1 5">Belongs to the purine/pyrimidine phosphoribosyltransferase family. PyrR subfamily.</text>
</comment>
<comment type="catalytic activity">
    <reaction evidence="5">
        <text>UMP + diphosphate = 5-phospho-alpha-D-ribose 1-diphosphate + uracil</text>
        <dbReference type="Rhea" id="RHEA:13017"/>
        <dbReference type="ChEBI" id="CHEBI:17568"/>
        <dbReference type="ChEBI" id="CHEBI:33019"/>
        <dbReference type="ChEBI" id="CHEBI:57865"/>
        <dbReference type="ChEBI" id="CHEBI:58017"/>
        <dbReference type="EC" id="2.4.2.9"/>
    </reaction>
</comment>
<proteinExistence type="inferred from homology"/>
<comment type="subunit">
    <text evidence="5">Homodimer and homohexamer; in equilibrium.</text>
</comment>
<evidence type="ECO:0000256" key="2">
    <source>
        <dbReference type="ARBA" id="ARBA00022472"/>
    </source>
</evidence>
<evidence type="ECO:0000256" key="4">
    <source>
        <dbReference type="ARBA" id="ARBA00023163"/>
    </source>
</evidence>
<dbReference type="InterPro" id="IPR000836">
    <property type="entry name" value="PRTase_dom"/>
</dbReference>
<feature type="short sequence motif" description="PRPP-binding" evidence="5">
    <location>
        <begin position="99"/>
        <end position="111"/>
    </location>
</feature>
<dbReference type="NCBIfam" id="NF003547">
    <property type="entry name" value="PRK05205.1-3"/>
    <property type="match status" value="1"/>
</dbReference>